<dbReference type="PANTHER" id="PTHR33376:SF7">
    <property type="entry name" value="C4-DICARBOXYLATE-BINDING PROTEIN DCTB"/>
    <property type="match status" value="1"/>
</dbReference>
<dbReference type="Pfam" id="PF03480">
    <property type="entry name" value="DctP"/>
    <property type="match status" value="1"/>
</dbReference>
<accession>A0AAE3E7U4</accession>
<proteinExistence type="inferred from homology"/>
<evidence type="ECO:0000256" key="3">
    <source>
        <dbReference type="ARBA" id="ARBA00022729"/>
    </source>
</evidence>
<dbReference type="InterPro" id="IPR038404">
    <property type="entry name" value="TRAP_DctP_sf"/>
</dbReference>
<evidence type="ECO:0000256" key="1">
    <source>
        <dbReference type="ARBA" id="ARBA00009023"/>
    </source>
</evidence>
<keyword evidence="2" id="KW-0813">Transport</keyword>
<protein>
    <submittedName>
        <fullName evidence="4">TRAP transporter substrate-binding protein</fullName>
    </submittedName>
</protein>
<dbReference type="PANTHER" id="PTHR33376">
    <property type="match status" value="1"/>
</dbReference>
<keyword evidence="3" id="KW-0732">Signal</keyword>
<dbReference type="GO" id="GO:0055085">
    <property type="term" value="P:transmembrane transport"/>
    <property type="evidence" value="ECO:0007669"/>
    <property type="project" value="InterPro"/>
</dbReference>
<evidence type="ECO:0000313" key="4">
    <source>
        <dbReference type="EMBL" id="MCC2229609.1"/>
    </source>
</evidence>
<reference evidence="4" key="1">
    <citation type="submission" date="2021-10" db="EMBL/GenBank/DDBJ databases">
        <title>Anaerobic single-cell dispensing facilitates the cultivation of human gut bacteria.</title>
        <authorList>
            <person name="Afrizal A."/>
        </authorList>
    </citation>
    <scope>NUCLEOTIDE SEQUENCE</scope>
    <source>
        <strain evidence="4">CLA-AA-H215</strain>
    </source>
</reference>
<dbReference type="Gene3D" id="3.40.190.170">
    <property type="entry name" value="Bacterial extracellular solute-binding protein, family 7"/>
    <property type="match status" value="1"/>
</dbReference>
<dbReference type="AlphaFoldDB" id="A0AAE3E7U4"/>
<gene>
    <name evidence="4" type="ORF">LKD81_01155</name>
</gene>
<dbReference type="Proteomes" id="UP001198182">
    <property type="component" value="Unassembled WGS sequence"/>
</dbReference>
<dbReference type="EMBL" id="JAJEQR010000003">
    <property type="protein sequence ID" value="MCC2229609.1"/>
    <property type="molecule type" value="Genomic_DNA"/>
</dbReference>
<sequence length="359" mass="41177">MKEIRRNHNRRVWSTGLLLLCLILLAGCGASETPVSWFSYHEEETVSLDAESEEKECTTLILTHSQEEGSSIYEMAEIFKERLEAVSDGKYQVEIYPANTYGRIAGNYHAVKSGRIEMRIGGNSDSCMDILSWLPAFTDVEPEQMMEKLQPDSPLYALIQEECEQDGCRLLGMMSPMYRVLTSSRKISSVQDFSGLTIRTVEREGDTRFWSQLGAKPTSAYDIDQLYTALQMGLVDAEENPIEVICSRKFYEYQDYFVETKHRFLLNGFFINETFWDSLPEMDQGIFEDAVSYALREGDIYAQEKQKEYEALIGENMEIVELSEEDHEMIRQTGGATVKAWLEEIYGTENVQKILDSLE</sequence>
<dbReference type="NCBIfam" id="NF037995">
    <property type="entry name" value="TRAP_S1"/>
    <property type="match status" value="1"/>
</dbReference>
<comment type="caution">
    <text evidence="4">The sequence shown here is derived from an EMBL/GenBank/DDBJ whole genome shotgun (WGS) entry which is preliminary data.</text>
</comment>
<dbReference type="RefSeq" id="WP_308452396.1">
    <property type="nucleotide sequence ID" value="NZ_JAJEQR010000003.1"/>
</dbReference>
<comment type="similarity">
    <text evidence="1">Belongs to the bacterial solute-binding protein 7 family.</text>
</comment>
<name>A0AAE3E7U4_9FIRM</name>
<dbReference type="CDD" id="cd13603">
    <property type="entry name" value="PBP2_TRAP_Siap_TeaA_like"/>
    <property type="match status" value="1"/>
</dbReference>
<evidence type="ECO:0000313" key="5">
    <source>
        <dbReference type="Proteomes" id="UP001198182"/>
    </source>
</evidence>
<dbReference type="InterPro" id="IPR018389">
    <property type="entry name" value="DctP_fam"/>
</dbReference>
<dbReference type="PROSITE" id="PS51257">
    <property type="entry name" value="PROKAR_LIPOPROTEIN"/>
    <property type="match status" value="1"/>
</dbReference>
<keyword evidence="5" id="KW-1185">Reference proteome</keyword>
<organism evidence="4 5">
    <name type="scientific">Hominifimenecus microfluidus</name>
    <dbReference type="NCBI Taxonomy" id="2885348"/>
    <lineage>
        <taxon>Bacteria</taxon>
        <taxon>Bacillati</taxon>
        <taxon>Bacillota</taxon>
        <taxon>Clostridia</taxon>
        <taxon>Lachnospirales</taxon>
        <taxon>Lachnospiraceae</taxon>
        <taxon>Hominifimenecus</taxon>
    </lineage>
</organism>
<evidence type="ECO:0000256" key="2">
    <source>
        <dbReference type="ARBA" id="ARBA00022448"/>
    </source>
</evidence>